<evidence type="ECO:0000313" key="1">
    <source>
        <dbReference type="EMBL" id="SNZ20819.1"/>
    </source>
</evidence>
<protein>
    <submittedName>
        <fullName evidence="1">Uncharacterized protein</fullName>
    </submittedName>
</protein>
<gene>
    <name evidence="1" type="ORF">SAMN06265368_3930</name>
</gene>
<keyword evidence="2" id="KW-1185">Reference proteome</keyword>
<evidence type="ECO:0000313" key="2">
    <source>
        <dbReference type="Proteomes" id="UP000219439"/>
    </source>
</evidence>
<dbReference type="Proteomes" id="UP000219439">
    <property type="component" value="Unassembled WGS sequence"/>
</dbReference>
<organism evidence="1 2">
    <name type="scientific">Cohaesibacter gelatinilyticus</name>
    <dbReference type="NCBI Taxonomy" id="372072"/>
    <lineage>
        <taxon>Bacteria</taxon>
        <taxon>Pseudomonadati</taxon>
        <taxon>Pseudomonadota</taxon>
        <taxon>Alphaproteobacteria</taxon>
        <taxon>Hyphomicrobiales</taxon>
        <taxon>Cohaesibacteraceae</taxon>
    </lineage>
</organism>
<sequence>MLANLVASREALGVRRRCDVHEVASFRCVVARFFRSWF</sequence>
<dbReference type="EMBL" id="OBEL01000006">
    <property type="protein sequence ID" value="SNZ20819.1"/>
    <property type="molecule type" value="Genomic_DNA"/>
</dbReference>
<proteinExistence type="predicted"/>
<name>A0A285PGJ5_9HYPH</name>
<dbReference type="AlphaFoldDB" id="A0A285PGJ5"/>
<reference evidence="1 2" key="1">
    <citation type="submission" date="2017-09" db="EMBL/GenBank/DDBJ databases">
        <authorList>
            <person name="Ehlers B."/>
            <person name="Leendertz F.H."/>
        </authorList>
    </citation>
    <scope>NUCLEOTIDE SEQUENCE [LARGE SCALE GENOMIC DNA]</scope>
    <source>
        <strain evidence="1 2">DSM 18289</strain>
    </source>
</reference>
<accession>A0A285PGJ5</accession>